<accession>A0A5B8KVV4</accession>
<keyword evidence="3" id="KW-0812">Transmembrane</keyword>
<name>A0A5B8KVV4_9HYPH</name>
<dbReference type="OrthoDB" id="8454349at2"/>
<evidence type="ECO:0000256" key="1">
    <source>
        <dbReference type="SAM" id="Coils"/>
    </source>
</evidence>
<proteinExistence type="predicted"/>
<keyword evidence="3" id="KW-0472">Membrane</keyword>
<keyword evidence="1" id="KW-0175">Coiled coil</keyword>
<organism evidence="4 5">
    <name type="scientific">Nitratireductor mangrovi</name>
    <dbReference type="NCBI Taxonomy" id="2599600"/>
    <lineage>
        <taxon>Bacteria</taxon>
        <taxon>Pseudomonadati</taxon>
        <taxon>Pseudomonadota</taxon>
        <taxon>Alphaproteobacteria</taxon>
        <taxon>Hyphomicrobiales</taxon>
        <taxon>Phyllobacteriaceae</taxon>
        <taxon>Nitratireductor</taxon>
    </lineage>
</organism>
<dbReference type="Proteomes" id="UP000321389">
    <property type="component" value="Chromosome"/>
</dbReference>
<dbReference type="RefSeq" id="WP_146298470.1">
    <property type="nucleotide sequence ID" value="NZ_CP042301.2"/>
</dbReference>
<gene>
    <name evidence="4" type="ORF">FQ775_05185</name>
</gene>
<sequence length="118" mass="12143">MSTARNKTSKAAAAASAGTTDADARAEFEAQIAALREELATVKSLLAGSGERSASAAKKAAASAARHLREEGEAAIEELRANTKDIEAQLVANVRRKPVTSLAIAAGVGFLIALIARR</sequence>
<feature type="transmembrane region" description="Helical" evidence="3">
    <location>
        <begin position="99"/>
        <end position="116"/>
    </location>
</feature>
<keyword evidence="3" id="KW-1133">Transmembrane helix</keyword>
<feature type="region of interest" description="Disordered" evidence="2">
    <location>
        <begin position="1"/>
        <end position="22"/>
    </location>
</feature>
<feature type="coiled-coil region" evidence="1">
    <location>
        <begin position="25"/>
        <end position="89"/>
    </location>
</feature>
<protein>
    <submittedName>
        <fullName evidence="4">DUF883 family protein</fullName>
    </submittedName>
</protein>
<dbReference type="KEGG" id="niy:FQ775_05185"/>
<keyword evidence="5" id="KW-1185">Reference proteome</keyword>
<evidence type="ECO:0000256" key="3">
    <source>
        <dbReference type="SAM" id="Phobius"/>
    </source>
</evidence>
<dbReference type="AlphaFoldDB" id="A0A5B8KVV4"/>
<reference evidence="4" key="1">
    <citation type="submission" date="2020-04" db="EMBL/GenBank/DDBJ databases">
        <title>Nitratireductor sp. nov. isolated from mangrove soil.</title>
        <authorList>
            <person name="Ye Y."/>
        </authorList>
    </citation>
    <scope>NUCLEOTIDE SEQUENCE</scope>
    <source>
        <strain evidence="4">SY7</strain>
    </source>
</reference>
<feature type="compositionally biased region" description="Low complexity" evidence="2">
    <location>
        <begin position="1"/>
        <end position="21"/>
    </location>
</feature>
<evidence type="ECO:0000313" key="5">
    <source>
        <dbReference type="Proteomes" id="UP000321389"/>
    </source>
</evidence>
<evidence type="ECO:0000313" key="4">
    <source>
        <dbReference type="EMBL" id="QDY99816.1"/>
    </source>
</evidence>
<evidence type="ECO:0000256" key="2">
    <source>
        <dbReference type="SAM" id="MobiDB-lite"/>
    </source>
</evidence>
<dbReference type="EMBL" id="CP042301">
    <property type="protein sequence ID" value="QDY99816.1"/>
    <property type="molecule type" value="Genomic_DNA"/>
</dbReference>